<name>A0ABS6PP29_9PSED</name>
<evidence type="ECO:0000313" key="3">
    <source>
        <dbReference type="Proteomes" id="UP000886900"/>
    </source>
</evidence>
<reference evidence="2" key="1">
    <citation type="submission" date="2021-06" db="EMBL/GenBank/DDBJ databases">
        <title>Updating the genus Pseudomonas: Description of 43 new species and partition of the Pseudomonas putida group.</title>
        <authorList>
            <person name="Girard L."/>
            <person name="Lood C."/>
            <person name="Vandamme P."/>
            <person name="Rokni-Zadeh H."/>
            <person name="Van Noort V."/>
            <person name="Hofte M."/>
            <person name="Lavigne R."/>
            <person name="De Mot R."/>
        </authorList>
    </citation>
    <scope>NUCLEOTIDE SEQUENCE</scope>
    <source>
        <strain evidence="2">SWRI79</strain>
    </source>
</reference>
<comment type="caution">
    <text evidence="2">The sequence shown here is derived from an EMBL/GenBank/DDBJ whole genome shotgun (WGS) entry which is preliminary data.</text>
</comment>
<gene>
    <name evidence="2" type="ORF">KVG95_00315</name>
</gene>
<organism evidence="2 3">
    <name type="scientific">Pseudomonas farris</name>
    <dbReference type="NCBI Taxonomy" id="2841207"/>
    <lineage>
        <taxon>Bacteria</taxon>
        <taxon>Pseudomonadati</taxon>
        <taxon>Pseudomonadota</taxon>
        <taxon>Gammaproteobacteria</taxon>
        <taxon>Pseudomonadales</taxon>
        <taxon>Pseudomonadaceae</taxon>
        <taxon>Pseudomonas</taxon>
    </lineage>
</organism>
<evidence type="ECO:0000313" key="2">
    <source>
        <dbReference type="EMBL" id="MBV4461771.1"/>
    </source>
</evidence>
<dbReference type="EMBL" id="JAHSTV010000001">
    <property type="protein sequence ID" value="MBV4461771.1"/>
    <property type="molecule type" value="Genomic_DNA"/>
</dbReference>
<dbReference type="Proteomes" id="UP000886900">
    <property type="component" value="Unassembled WGS sequence"/>
</dbReference>
<protein>
    <recommendedName>
        <fullName evidence="4">Deaminase of polymorphic toxin system</fullName>
    </recommendedName>
</protein>
<keyword evidence="3" id="KW-1185">Reference proteome</keyword>
<proteinExistence type="predicted"/>
<evidence type="ECO:0000256" key="1">
    <source>
        <dbReference type="SAM" id="MobiDB-lite"/>
    </source>
</evidence>
<accession>A0ABS6PP29</accession>
<feature type="region of interest" description="Disordered" evidence="1">
    <location>
        <begin position="1"/>
        <end position="23"/>
    </location>
</feature>
<sequence>MQKPPVTGATSNPVTPRPTAAQVDQGQIRDYELLLSFMRLKSTSLADYKNKLMQPCSFSPLDQENEKGQIALQQLLEDSDYQALCKTNNVSPRNLTVTLKDGAYVYETSNLDGQHETVLNLTGNAKWKNHQTRIEKSVTLLGGHIRHDRLIPFFGMATFYGMTPWSPTHAEQHQAAIDTLEEKIASFQLGLEEDFNILDFRPSPVKHSLKSSLAGLSAADIRSQVGLKKTHYGIAARELKTIIQTYLSDKTSSLLALLAQDILSSATVEQIRAQPTVFLKKILESPEAEKLGAYLLSAMDWYGGKPEEDYSPRIRTKVVANALEIWFQSPPTDIPERIAGYDLQARSNWGKSYPSIRGEFETHLLTSMQASSEKEAIVIARLFLRQFPAEFSVSHIPSDLPYRSSFVWVNFVNGVNLINATDPGALTRFNFEQLTRLPLERTEGASAEQTEMIGLARLLPTLDWAVTQGFIPQKRREEFTQLHIERAQSELDKHIANLSEAIIQLNKEPPKRLSIAQAAVETTLTPKVIRFGAKDKHWYWKEHLLARKRHEYSRGKDTPTLPGKGYDFYSAAEVVASDKFDDGKPWYIARNDHTLTRLEISIDEHRNIRSEGFFGSNGPTGTLPEVKKQFDEKFLSHLQSLTAAYATLINNLLASLTYSDRQTLELGELKIYTLRKQTFRVEAKHETSDKILPLRARNGLLLVATFNGLTSTIELLPRAGIIRRIDNLAPTLFGGVLTYENWPIGMYSNSVETLSNQTLPFDWDAHANGVKPKSPVRCEAIIEQLDHTFLAPSRAIDELPMSINSSRCKEISNFIATQLLFQDPKVLRATAYGETEFEREAASLDKTRKTIKAFVPFWTNIEDLDSGEPERMVNGAFGISVDLVPFVSPIGKFAAGSLRLIINPGRLALRMRLPIFSLTIKEATILTLQALNPADMAVSLVQILGYKGLGLVRSGIFRIKQLAGKAGHYDFTHSLPQISNPGRWKPLASGDQLATIRGIDDVPVRNLASSGEVNYRLVDPLSSKPYGPLLHSTSGELLPGRSHYSPLKRENGHVMVEVAENTRVREILEVDGRTTLFLDDVPYRLDGNTLRRVDLIDDSEALKLIPCRPRRAPGENICINSYVTANPVPTPQPDSFDETKGYALWFGDRLSTPTGRIGHEGQFLTLDGAIYRVSDNVGRRFDGDLRSLGFAQSHLVPSKNITATIEFRKGIYARIEIRGTYEDTNDLHRVGAILVPNIDDTATHVFTRVNTNQYYLATVPKGNSLSGSLTFKRLAKTEMADGTLGEELLRVYTGSLNANNIARIHGIEAVERAMKTMEDIAIPIGTTATPSGNMKWLKVDTSPGEALMFDHSTRMIVTQLPEGATTWTRSKEAPQAFRQKTAEIFDTLFLSPTINPKDANAALRIDKTMQKLQSLLPIHERPFNARNIAFAEVTPVSGHREIYVSVSGAQGSTTRLPLFRHLGANHVRIGDTTYINIDFNQAFPRTALKVTAEGKILAVPLTIKDIGNYKPAQTNRPTLLDSESKLISVIREKYPDPKEIRSVDMATTMRPCGSCSVVMKQFGHEGAESSLQVLWN</sequence>
<dbReference type="RefSeq" id="WP_217854129.1">
    <property type="nucleotide sequence ID" value="NZ_JAHSTV010000001.1"/>
</dbReference>
<evidence type="ECO:0008006" key="4">
    <source>
        <dbReference type="Google" id="ProtNLM"/>
    </source>
</evidence>